<dbReference type="SUPFAM" id="SSF48371">
    <property type="entry name" value="ARM repeat"/>
    <property type="match status" value="1"/>
</dbReference>
<proteinExistence type="predicted"/>
<dbReference type="KEGG" id="pswu:SY83_01975"/>
<dbReference type="InterPro" id="IPR011989">
    <property type="entry name" value="ARM-like"/>
</dbReference>
<keyword evidence="2" id="KW-1185">Reference proteome</keyword>
<sequence>MNLLNNRETTTELPENFEELKKSAHRASNWRERLDAVEALGNIHASQTITMLTKIMNNDLVYKVQEAAFHSLKKLGQDAKLPSKNKPELFKGLPKILLRIKKSLPAGHTFEEFKEKLKKMRIDIYDAYEGEKGAEFDTWLEEQWSDLYSKRG</sequence>
<organism evidence="1 2">
    <name type="scientific">Paenibacillus swuensis</name>
    <dbReference type="NCBI Taxonomy" id="1178515"/>
    <lineage>
        <taxon>Bacteria</taxon>
        <taxon>Bacillati</taxon>
        <taxon>Bacillota</taxon>
        <taxon>Bacilli</taxon>
        <taxon>Bacillales</taxon>
        <taxon>Paenibacillaceae</taxon>
        <taxon>Paenibacillus</taxon>
    </lineage>
</organism>
<accession>A0A172TEC3</accession>
<dbReference type="AlphaFoldDB" id="A0A172TEC3"/>
<gene>
    <name evidence="1" type="ORF">SY83_01975</name>
</gene>
<dbReference type="InterPro" id="IPR016024">
    <property type="entry name" value="ARM-type_fold"/>
</dbReference>
<dbReference type="EMBL" id="CP011388">
    <property type="protein sequence ID" value="ANE45302.1"/>
    <property type="molecule type" value="Genomic_DNA"/>
</dbReference>
<dbReference type="Gene3D" id="1.25.10.10">
    <property type="entry name" value="Leucine-rich Repeat Variant"/>
    <property type="match status" value="1"/>
</dbReference>
<dbReference type="PATRIC" id="fig|1178515.4.peg.373"/>
<protein>
    <submittedName>
        <fullName evidence="1">Esterase</fullName>
    </submittedName>
</protein>
<name>A0A172TEC3_9BACL</name>
<evidence type="ECO:0000313" key="2">
    <source>
        <dbReference type="Proteomes" id="UP000076927"/>
    </source>
</evidence>
<reference evidence="1 2" key="1">
    <citation type="submission" date="2015-01" db="EMBL/GenBank/DDBJ databases">
        <title>Paenibacillus swuensis/DY6/whole genome sequencing.</title>
        <authorList>
            <person name="Kim M.K."/>
            <person name="Srinivasan S."/>
            <person name="Lee J.-J."/>
        </authorList>
    </citation>
    <scope>NUCLEOTIDE SEQUENCE [LARGE SCALE GENOMIC DNA]</scope>
    <source>
        <strain evidence="1 2">DY6</strain>
    </source>
</reference>
<evidence type="ECO:0000313" key="1">
    <source>
        <dbReference type="EMBL" id="ANE45302.1"/>
    </source>
</evidence>
<dbReference type="Proteomes" id="UP000076927">
    <property type="component" value="Chromosome"/>
</dbReference>
<dbReference type="STRING" id="1178515.SY83_01975"/>
<dbReference type="OrthoDB" id="2655295at2"/>